<feature type="domain" description="Mechanosensitive ion channel transmembrane helices 2/3" evidence="10">
    <location>
        <begin position="212"/>
        <end position="252"/>
    </location>
</feature>
<sequence>MEKFNLWFESIINALQQPIYWWQLLALSVAALLASMANKKLQLLLEAQNQQSVGFRHIAVRSLQRLLWPLSAMLLLLPIKAIFEWYNLPMQLLQIAVPILLALALIRLSIYILRKAFTVSPLLKSSENFLAGLIWFAVLLHLAGWLPLVLEMLDSLAMTIGETRITVLSILKLVFMIALAFTIAIWLAELISKRLLQSSHISPSMRVGFAKFSKFLLITLAFLLALNAVGINLSSLAVFGGALGVGLGFGLQRIASNFISGFILVLDRSIKPGDIITVGDKFGWVEQLNARYVVVRNREGVDTLIPNENLITSEVINWSYADPNVRVIIKVQISYDDDPEQAMALMLECAFASPRVLRDPIPTVRLMEFADSGIELQLRVWIADLEKGTGAVKSDINLAIWRAFKQHHITIPYPQRDLHIKSGWPPLDKPEQD</sequence>
<evidence type="ECO:0000259" key="9">
    <source>
        <dbReference type="Pfam" id="PF21082"/>
    </source>
</evidence>
<accession>A0ABQ3KWH4</accession>
<dbReference type="InterPro" id="IPR011066">
    <property type="entry name" value="MscS_channel_C_sf"/>
</dbReference>
<dbReference type="Pfam" id="PF21088">
    <property type="entry name" value="MS_channel_1st"/>
    <property type="match status" value="1"/>
</dbReference>
<protein>
    <recommendedName>
        <fullName evidence="13">Mechanosensitive ion channel protein MscS</fullName>
    </recommendedName>
</protein>
<feature type="domain" description="Mechanosensitive ion channel MscS" evidence="8">
    <location>
        <begin position="254"/>
        <end position="319"/>
    </location>
</feature>
<gene>
    <name evidence="11" type="ORF">GCM10010919_11850</name>
</gene>
<keyword evidence="4 7" id="KW-0812">Transmembrane</keyword>
<evidence type="ECO:0000256" key="4">
    <source>
        <dbReference type="ARBA" id="ARBA00022692"/>
    </source>
</evidence>
<comment type="caution">
    <text evidence="11">The sequence shown here is derived from an EMBL/GenBank/DDBJ whole genome shotgun (WGS) entry which is preliminary data.</text>
</comment>
<dbReference type="Gene3D" id="2.30.30.60">
    <property type="match status" value="1"/>
</dbReference>
<dbReference type="EMBL" id="BNAO01000002">
    <property type="protein sequence ID" value="GHG64896.1"/>
    <property type="molecule type" value="Genomic_DNA"/>
</dbReference>
<dbReference type="PANTHER" id="PTHR30347">
    <property type="entry name" value="POTASSIUM CHANNEL RELATED"/>
    <property type="match status" value="1"/>
</dbReference>
<dbReference type="InterPro" id="IPR049278">
    <property type="entry name" value="MS_channel_C"/>
</dbReference>
<evidence type="ECO:0000256" key="6">
    <source>
        <dbReference type="ARBA" id="ARBA00023136"/>
    </source>
</evidence>
<evidence type="ECO:0000256" key="1">
    <source>
        <dbReference type="ARBA" id="ARBA00004651"/>
    </source>
</evidence>
<dbReference type="Gene3D" id="3.30.70.100">
    <property type="match status" value="1"/>
</dbReference>
<dbReference type="Proteomes" id="UP000659697">
    <property type="component" value="Unassembled WGS sequence"/>
</dbReference>
<evidence type="ECO:0008006" key="13">
    <source>
        <dbReference type="Google" id="ProtNLM"/>
    </source>
</evidence>
<dbReference type="SUPFAM" id="SSF50182">
    <property type="entry name" value="Sm-like ribonucleoproteins"/>
    <property type="match status" value="1"/>
</dbReference>
<dbReference type="InterPro" id="IPR011014">
    <property type="entry name" value="MscS_channel_TM-2"/>
</dbReference>
<dbReference type="Pfam" id="PF21082">
    <property type="entry name" value="MS_channel_3rd"/>
    <property type="match status" value="1"/>
</dbReference>
<feature type="domain" description="Mechanosensitive ion channel MscS C-terminal" evidence="9">
    <location>
        <begin position="329"/>
        <end position="411"/>
    </location>
</feature>
<feature type="transmembrane region" description="Helical" evidence="7">
    <location>
        <begin position="92"/>
        <end position="113"/>
    </location>
</feature>
<name>A0ABQ3KWH4_9ALTE</name>
<dbReference type="InterPro" id="IPR006685">
    <property type="entry name" value="MscS_channel_2nd"/>
</dbReference>
<evidence type="ECO:0000256" key="3">
    <source>
        <dbReference type="ARBA" id="ARBA00022475"/>
    </source>
</evidence>
<dbReference type="RefSeq" id="WP_189431252.1">
    <property type="nucleotide sequence ID" value="NZ_BNAO01000002.1"/>
</dbReference>
<evidence type="ECO:0000313" key="11">
    <source>
        <dbReference type="EMBL" id="GHG64896.1"/>
    </source>
</evidence>
<keyword evidence="6 7" id="KW-0472">Membrane</keyword>
<feature type="transmembrane region" description="Helical" evidence="7">
    <location>
        <begin position="66"/>
        <end position="86"/>
    </location>
</feature>
<dbReference type="Gene3D" id="1.10.287.1260">
    <property type="match status" value="1"/>
</dbReference>
<dbReference type="PANTHER" id="PTHR30347:SF1">
    <property type="entry name" value="MECHANOSENSITIVE CHANNEL MSCK"/>
    <property type="match status" value="1"/>
</dbReference>
<evidence type="ECO:0000256" key="7">
    <source>
        <dbReference type="SAM" id="Phobius"/>
    </source>
</evidence>
<keyword evidence="3" id="KW-1003">Cell membrane</keyword>
<feature type="transmembrane region" description="Helical" evidence="7">
    <location>
        <begin position="20"/>
        <end position="37"/>
    </location>
</feature>
<dbReference type="SUPFAM" id="SSF82689">
    <property type="entry name" value="Mechanosensitive channel protein MscS (YggB), C-terminal domain"/>
    <property type="match status" value="1"/>
</dbReference>
<evidence type="ECO:0000256" key="2">
    <source>
        <dbReference type="ARBA" id="ARBA00008017"/>
    </source>
</evidence>
<feature type="transmembrane region" description="Helical" evidence="7">
    <location>
        <begin position="129"/>
        <end position="150"/>
    </location>
</feature>
<evidence type="ECO:0000313" key="12">
    <source>
        <dbReference type="Proteomes" id="UP000659697"/>
    </source>
</evidence>
<dbReference type="SUPFAM" id="SSF82861">
    <property type="entry name" value="Mechanosensitive channel protein MscS (YggB), transmembrane region"/>
    <property type="match status" value="1"/>
</dbReference>
<proteinExistence type="inferred from homology"/>
<keyword evidence="5 7" id="KW-1133">Transmembrane helix</keyword>
<evidence type="ECO:0000259" key="10">
    <source>
        <dbReference type="Pfam" id="PF21088"/>
    </source>
</evidence>
<reference evidence="12" key="1">
    <citation type="journal article" date="2019" name="Int. J. Syst. Evol. Microbiol.">
        <title>The Global Catalogue of Microorganisms (GCM) 10K type strain sequencing project: providing services to taxonomists for standard genome sequencing and annotation.</title>
        <authorList>
            <consortium name="The Broad Institute Genomics Platform"/>
            <consortium name="The Broad Institute Genome Sequencing Center for Infectious Disease"/>
            <person name="Wu L."/>
            <person name="Ma J."/>
        </authorList>
    </citation>
    <scope>NUCLEOTIDE SEQUENCE [LARGE SCALE GENOMIC DNA]</scope>
    <source>
        <strain evidence="12">CGMCC 1.7003</strain>
    </source>
</reference>
<feature type="transmembrane region" description="Helical" evidence="7">
    <location>
        <begin position="170"/>
        <end position="191"/>
    </location>
</feature>
<keyword evidence="12" id="KW-1185">Reference proteome</keyword>
<comment type="similarity">
    <text evidence="2">Belongs to the MscS (TC 1.A.23) family.</text>
</comment>
<dbReference type="Pfam" id="PF00924">
    <property type="entry name" value="MS_channel_2nd"/>
    <property type="match status" value="1"/>
</dbReference>
<organism evidence="11 12">
    <name type="scientific">Alishewanella longhuensis</name>
    <dbReference type="NCBI Taxonomy" id="1091037"/>
    <lineage>
        <taxon>Bacteria</taxon>
        <taxon>Pseudomonadati</taxon>
        <taxon>Pseudomonadota</taxon>
        <taxon>Gammaproteobacteria</taxon>
        <taxon>Alteromonadales</taxon>
        <taxon>Alteromonadaceae</taxon>
        <taxon>Alishewanella</taxon>
    </lineage>
</organism>
<evidence type="ECO:0000256" key="5">
    <source>
        <dbReference type="ARBA" id="ARBA00022989"/>
    </source>
</evidence>
<comment type="subcellular location">
    <subcellularLocation>
        <location evidence="1">Cell membrane</location>
        <topology evidence="1">Multi-pass membrane protein</topology>
    </subcellularLocation>
</comment>
<dbReference type="InterPro" id="IPR052702">
    <property type="entry name" value="MscS-like_channel"/>
</dbReference>
<dbReference type="InterPro" id="IPR023408">
    <property type="entry name" value="MscS_beta-dom_sf"/>
</dbReference>
<feature type="transmembrane region" description="Helical" evidence="7">
    <location>
        <begin position="212"/>
        <end position="231"/>
    </location>
</feature>
<dbReference type="InterPro" id="IPR010920">
    <property type="entry name" value="LSM_dom_sf"/>
</dbReference>
<dbReference type="InterPro" id="IPR049142">
    <property type="entry name" value="MS_channel_1st"/>
</dbReference>
<evidence type="ECO:0000259" key="8">
    <source>
        <dbReference type="Pfam" id="PF00924"/>
    </source>
</evidence>